<evidence type="ECO:0000256" key="3">
    <source>
        <dbReference type="ARBA" id="ARBA00022670"/>
    </source>
</evidence>
<sequence length="492" mass="52958">MLFNMRSLLLPTFAALLSFDSFFVLGGQIPIVNGVLGGVPTTVTNTFRKVDVLTPAATTPGKLRVVENSGICETTSGVNQASGYADLTSTESIWFWYFEARNNPTTAPLALWFNGGPGSSSMIGLFQEHGPCRITNDSSAVTLNPFSWNNNANVLYIDQPVGVGFSHGDLKVGTSQQAAADIWTFMQIFLSDSRFSSLQKNNLAIWTESYGGHYGPTFAAYFLSQNQAIAAKNITGIPLNLRVLGVGDGLTDPLSQYPGYITYAGSNGYHPLVSASTIASANSSWMSTSGCKAQITACNNGGSNSVCSKAQSFCNNNILSPLAGNFDVYYVPTKNPDPYPPPLDKYLATIKSKIGAEVTWEETNNNVYSNFAATGDWMRNSRPDLESVINAGVRTLVYDGDADYILNFNGVEAMVNNLDTQFTSVFKQQAFQTFTVAGQTAGQFKNAGTFSYVRIFGAGHEVPAYKFGKLAVGQAASQMFDQIMANQSLSST</sequence>
<dbReference type="OrthoDB" id="443318at2759"/>
<dbReference type="Pfam" id="PF00450">
    <property type="entry name" value="Peptidase_S10"/>
    <property type="match status" value="1"/>
</dbReference>
<dbReference type="SUPFAM" id="SSF53474">
    <property type="entry name" value="alpha/beta-Hydrolases"/>
    <property type="match status" value="1"/>
</dbReference>
<accession>A0A8H5B1C2</accession>
<dbReference type="Gene3D" id="1.10.287.410">
    <property type="match status" value="1"/>
</dbReference>
<keyword evidence="3 6" id="KW-0645">Protease</keyword>
<keyword evidence="2 6" id="KW-0121">Carboxypeptidase</keyword>
<evidence type="ECO:0000256" key="2">
    <source>
        <dbReference type="ARBA" id="ARBA00022645"/>
    </source>
</evidence>
<dbReference type="InterPro" id="IPR018202">
    <property type="entry name" value="Ser_caboxypep_ser_AS"/>
</dbReference>
<evidence type="ECO:0000256" key="4">
    <source>
        <dbReference type="ARBA" id="ARBA00022801"/>
    </source>
</evidence>
<dbReference type="GO" id="GO:0000324">
    <property type="term" value="C:fungal-type vacuole"/>
    <property type="evidence" value="ECO:0007669"/>
    <property type="project" value="TreeGrafter"/>
</dbReference>
<reference evidence="7 8" key="1">
    <citation type="journal article" date="2020" name="ISME J.">
        <title>Uncovering the hidden diversity of litter-decomposition mechanisms in mushroom-forming fungi.</title>
        <authorList>
            <person name="Floudas D."/>
            <person name="Bentzer J."/>
            <person name="Ahren D."/>
            <person name="Johansson T."/>
            <person name="Persson P."/>
            <person name="Tunlid A."/>
        </authorList>
    </citation>
    <scope>NUCLEOTIDE SEQUENCE [LARGE SCALE GENOMIC DNA]</scope>
    <source>
        <strain evidence="7 8">CBS 101986</strain>
    </source>
</reference>
<keyword evidence="4 6" id="KW-0378">Hydrolase</keyword>
<organism evidence="7 8">
    <name type="scientific">Psilocybe cf. subviscida</name>
    <dbReference type="NCBI Taxonomy" id="2480587"/>
    <lineage>
        <taxon>Eukaryota</taxon>
        <taxon>Fungi</taxon>
        <taxon>Dikarya</taxon>
        <taxon>Basidiomycota</taxon>
        <taxon>Agaricomycotina</taxon>
        <taxon>Agaricomycetes</taxon>
        <taxon>Agaricomycetidae</taxon>
        <taxon>Agaricales</taxon>
        <taxon>Agaricineae</taxon>
        <taxon>Strophariaceae</taxon>
        <taxon>Psilocybe</taxon>
    </lineage>
</organism>
<name>A0A8H5B1C2_9AGAR</name>
<dbReference type="PROSITE" id="PS00131">
    <property type="entry name" value="CARBOXYPEPT_SER_SER"/>
    <property type="match status" value="1"/>
</dbReference>
<dbReference type="Gene3D" id="3.40.50.1820">
    <property type="entry name" value="alpha/beta hydrolase"/>
    <property type="match status" value="1"/>
</dbReference>
<dbReference type="GO" id="GO:0006508">
    <property type="term" value="P:proteolysis"/>
    <property type="evidence" value="ECO:0007669"/>
    <property type="project" value="UniProtKB-KW"/>
</dbReference>
<gene>
    <name evidence="7" type="ORF">D9619_007518</name>
</gene>
<keyword evidence="6" id="KW-0732">Signal</keyword>
<protein>
    <recommendedName>
        <fullName evidence="6">Carboxypeptidase</fullName>
        <ecNumber evidence="6">3.4.16.-</ecNumber>
    </recommendedName>
</protein>
<feature type="chain" id="PRO_5034254656" description="Carboxypeptidase" evidence="6">
    <location>
        <begin position="27"/>
        <end position="492"/>
    </location>
</feature>
<dbReference type="EMBL" id="JAACJJ010000043">
    <property type="protein sequence ID" value="KAF5314899.1"/>
    <property type="molecule type" value="Genomic_DNA"/>
</dbReference>
<feature type="signal peptide" evidence="6">
    <location>
        <begin position="1"/>
        <end position="26"/>
    </location>
</feature>
<proteinExistence type="inferred from homology"/>
<dbReference type="PRINTS" id="PR00724">
    <property type="entry name" value="CRBOXYPTASEC"/>
</dbReference>
<evidence type="ECO:0000313" key="7">
    <source>
        <dbReference type="EMBL" id="KAF5314899.1"/>
    </source>
</evidence>
<comment type="caution">
    <text evidence="7">The sequence shown here is derived from an EMBL/GenBank/DDBJ whole genome shotgun (WGS) entry which is preliminary data.</text>
</comment>
<keyword evidence="8" id="KW-1185">Reference proteome</keyword>
<evidence type="ECO:0000256" key="5">
    <source>
        <dbReference type="ARBA" id="ARBA00023180"/>
    </source>
</evidence>
<dbReference type="InterPro" id="IPR029058">
    <property type="entry name" value="AB_hydrolase_fold"/>
</dbReference>
<dbReference type="InterPro" id="IPR001563">
    <property type="entry name" value="Peptidase_S10"/>
</dbReference>
<keyword evidence="5" id="KW-0325">Glycoprotein</keyword>
<dbReference type="PANTHER" id="PTHR11802">
    <property type="entry name" value="SERINE PROTEASE FAMILY S10 SERINE CARBOXYPEPTIDASE"/>
    <property type="match status" value="1"/>
</dbReference>
<evidence type="ECO:0000256" key="1">
    <source>
        <dbReference type="ARBA" id="ARBA00009431"/>
    </source>
</evidence>
<dbReference type="AlphaFoldDB" id="A0A8H5B1C2"/>
<comment type="similarity">
    <text evidence="1 6">Belongs to the peptidase S10 family.</text>
</comment>
<dbReference type="GO" id="GO:0004185">
    <property type="term" value="F:serine-type carboxypeptidase activity"/>
    <property type="evidence" value="ECO:0007669"/>
    <property type="project" value="UniProtKB-UniRule"/>
</dbReference>
<dbReference type="Proteomes" id="UP000567179">
    <property type="component" value="Unassembled WGS sequence"/>
</dbReference>
<dbReference type="PANTHER" id="PTHR11802:SF453">
    <property type="entry name" value="S1, PUTATIVE-RELATED"/>
    <property type="match status" value="1"/>
</dbReference>
<dbReference type="EC" id="3.4.16.-" evidence="6"/>
<evidence type="ECO:0000313" key="8">
    <source>
        <dbReference type="Proteomes" id="UP000567179"/>
    </source>
</evidence>
<evidence type="ECO:0000256" key="6">
    <source>
        <dbReference type="RuleBase" id="RU361156"/>
    </source>
</evidence>